<protein>
    <submittedName>
        <fullName evidence="8">Tight adherence protein B</fullName>
    </submittedName>
    <submittedName>
        <fullName evidence="9">Type II secretion system protein</fullName>
    </submittedName>
</protein>
<dbReference type="InterPro" id="IPR018076">
    <property type="entry name" value="T2SS_GspF_dom"/>
</dbReference>
<evidence type="ECO:0000256" key="2">
    <source>
        <dbReference type="ARBA" id="ARBA00022475"/>
    </source>
</evidence>
<evidence type="ECO:0000256" key="1">
    <source>
        <dbReference type="ARBA" id="ARBA00004651"/>
    </source>
</evidence>
<evidence type="ECO:0000313" key="11">
    <source>
        <dbReference type="Proteomes" id="UP000553957"/>
    </source>
</evidence>
<name>A0A7Y4L623_9ACTN</name>
<dbReference type="Proteomes" id="UP000553957">
    <property type="component" value="Unassembled WGS sequence"/>
</dbReference>
<gene>
    <name evidence="8" type="ORF">HNR71_001711</name>
    <name evidence="9" type="ORF">HPO96_32985</name>
</gene>
<dbReference type="EMBL" id="JACHKF010000001">
    <property type="protein sequence ID" value="MBB6566074.1"/>
    <property type="molecule type" value="Genomic_DNA"/>
</dbReference>
<comment type="caution">
    <text evidence="9">The sequence shown here is derived from an EMBL/GenBank/DDBJ whole genome shotgun (WGS) entry which is preliminary data.</text>
</comment>
<dbReference type="PANTHER" id="PTHR35007:SF4">
    <property type="entry name" value="CONSERVED TRANSMEMBRANE PROTEIN-RELATED"/>
    <property type="match status" value="1"/>
</dbReference>
<reference evidence="8 11" key="2">
    <citation type="submission" date="2020-08" db="EMBL/GenBank/DDBJ databases">
        <title>Sequencing the genomes of 1000 actinobacteria strains.</title>
        <authorList>
            <person name="Klenk H.-P."/>
        </authorList>
    </citation>
    <scope>NUCLEOTIDE SEQUENCE [LARGE SCALE GENOMIC DNA]</scope>
    <source>
        <strain evidence="8 11">DSM 15626</strain>
    </source>
</reference>
<evidence type="ECO:0000313" key="9">
    <source>
        <dbReference type="EMBL" id="NOL45075.1"/>
    </source>
</evidence>
<keyword evidence="2" id="KW-1003">Cell membrane</keyword>
<evidence type="ECO:0000313" key="8">
    <source>
        <dbReference type="EMBL" id="MBB6566074.1"/>
    </source>
</evidence>
<feature type="domain" description="Type II secretion system protein GspF" evidence="7">
    <location>
        <begin position="98"/>
        <end position="214"/>
    </location>
</feature>
<evidence type="ECO:0000313" key="10">
    <source>
        <dbReference type="Proteomes" id="UP000534306"/>
    </source>
</evidence>
<evidence type="ECO:0000256" key="6">
    <source>
        <dbReference type="SAM" id="Phobius"/>
    </source>
</evidence>
<dbReference type="RefSeq" id="WP_171678314.1">
    <property type="nucleotide sequence ID" value="NZ_BAAAGT010000001.1"/>
</dbReference>
<dbReference type="Pfam" id="PF00482">
    <property type="entry name" value="T2SSF"/>
    <property type="match status" value="1"/>
</dbReference>
<evidence type="ECO:0000256" key="3">
    <source>
        <dbReference type="ARBA" id="ARBA00022692"/>
    </source>
</evidence>
<keyword evidence="5 6" id="KW-0472">Membrane</keyword>
<keyword evidence="4 6" id="KW-1133">Transmembrane helix</keyword>
<dbReference type="Proteomes" id="UP000534306">
    <property type="component" value="Unassembled WGS sequence"/>
</dbReference>
<proteinExistence type="predicted"/>
<dbReference type="EMBL" id="JABJRC010000010">
    <property type="protein sequence ID" value="NOL45075.1"/>
    <property type="molecule type" value="Genomic_DNA"/>
</dbReference>
<feature type="transmembrane region" description="Helical" evidence="6">
    <location>
        <begin position="46"/>
        <end position="73"/>
    </location>
</feature>
<dbReference type="AlphaFoldDB" id="A0A7Y4L623"/>
<comment type="subcellular location">
    <subcellularLocation>
        <location evidence="1">Cell membrane</location>
        <topology evidence="1">Multi-pass membrane protein</topology>
    </subcellularLocation>
</comment>
<sequence>MTRLLAVLAALLTLHLVFPPRPDPLRRLTAPRGRHRSRPHPAILIVPVGILLLALSPQVLAIVAAVAAVAALAHSQRTQHVRRAAATLRRTTVIEALDVLTADLAAGRPPVDALAGAAGIAPELAAVHTAARLGADVPAALNQVARSPGAEGLRALAAAWQVAEESGAAFAALTERLADSLRADESIHRQTAAGLAGARASARILAALPLFGLALGYSLGADPIIFLTNTPVGWLCLAAGLALTALGLQWTTRLAATPLYR</sequence>
<dbReference type="GO" id="GO:0005886">
    <property type="term" value="C:plasma membrane"/>
    <property type="evidence" value="ECO:0007669"/>
    <property type="project" value="UniProtKB-SubCell"/>
</dbReference>
<keyword evidence="10" id="KW-1185">Reference proteome</keyword>
<evidence type="ECO:0000259" key="7">
    <source>
        <dbReference type="Pfam" id="PF00482"/>
    </source>
</evidence>
<accession>A0A7Y4L623</accession>
<evidence type="ECO:0000256" key="5">
    <source>
        <dbReference type="ARBA" id="ARBA00023136"/>
    </source>
</evidence>
<organism evidence="9 10">
    <name type="scientific">Kribbella sandramycini</name>
    <dbReference type="NCBI Taxonomy" id="60450"/>
    <lineage>
        <taxon>Bacteria</taxon>
        <taxon>Bacillati</taxon>
        <taxon>Actinomycetota</taxon>
        <taxon>Actinomycetes</taxon>
        <taxon>Propionibacteriales</taxon>
        <taxon>Kribbellaceae</taxon>
        <taxon>Kribbella</taxon>
    </lineage>
</organism>
<reference evidence="9 10" key="1">
    <citation type="submission" date="2020-05" db="EMBL/GenBank/DDBJ databases">
        <title>Genome sequence of Kribbella sandramycini ATCC 39419.</title>
        <authorList>
            <person name="Maclea K.S."/>
            <person name="Fair J.L."/>
        </authorList>
    </citation>
    <scope>NUCLEOTIDE SEQUENCE [LARGE SCALE GENOMIC DNA]</scope>
    <source>
        <strain evidence="9 10">ATCC 39419</strain>
    </source>
</reference>
<feature type="transmembrane region" description="Helical" evidence="6">
    <location>
        <begin position="232"/>
        <end position="251"/>
    </location>
</feature>
<feature type="transmembrane region" description="Helical" evidence="6">
    <location>
        <begin position="204"/>
        <end position="226"/>
    </location>
</feature>
<evidence type="ECO:0000256" key="4">
    <source>
        <dbReference type="ARBA" id="ARBA00022989"/>
    </source>
</evidence>
<dbReference type="PANTHER" id="PTHR35007">
    <property type="entry name" value="INTEGRAL MEMBRANE PROTEIN-RELATED"/>
    <property type="match status" value="1"/>
</dbReference>
<keyword evidence="3 6" id="KW-0812">Transmembrane</keyword>